<keyword evidence="1" id="KW-0677">Repeat</keyword>
<dbReference type="OrthoDB" id="6371610at2759"/>
<evidence type="ECO:0000256" key="1">
    <source>
        <dbReference type="ARBA" id="ARBA00022737"/>
    </source>
</evidence>
<dbReference type="EMBL" id="CAJPEX010001300">
    <property type="protein sequence ID" value="CAG0918787.1"/>
    <property type="molecule type" value="Genomic_DNA"/>
</dbReference>
<dbReference type="InterPro" id="IPR013783">
    <property type="entry name" value="Ig-like_fold"/>
</dbReference>
<dbReference type="PROSITE" id="PS50853">
    <property type="entry name" value="FN3"/>
    <property type="match status" value="1"/>
</dbReference>
<dbReference type="SUPFAM" id="SSF49265">
    <property type="entry name" value="Fibronectin type III"/>
    <property type="match status" value="1"/>
</dbReference>
<dbReference type="InterPro" id="IPR050964">
    <property type="entry name" value="Striated_Muscle_Regulatory"/>
</dbReference>
<dbReference type="PANTHER" id="PTHR13817:SF163">
    <property type="entry name" value="OBSCURIN"/>
    <property type="match status" value="1"/>
</dbReference>
<proteinExistence type="predicted"/>
<gene>
    <name evidence="3" type="ORF">NMOB1V02_LOCUS6333</name>
</gene>
<keyword evidence="4" id="KW-1185">Reference proteome</keyword>
<organism evidence="3">
    <name type="scientific">Notodromas monacha</name>
    <dbReference type="NCBI Taxonomy" id="399045"/>
    <lineage>
        <taxon>Eukaryota</taxon>
        <taxon>Metazoa</taxon>
        <taxon>Ecdysozoa</taxon>
        <taxon>Arthropoda</taxon>
        <taxon>Crustacea</taxon>
        <taxon>Oligostraca</taxon>
        <taxon>Ostracoda</taxon>
        <taxon>Podocopa</taxon>
        <taxon>Podocopida</taxon>
        <taxon>Cypridocopina</taxon>
        <taxon>Cypridoidea</taxon>
        <taxon>Cyprididae</taxon>
        <taxon>Notodromas</taxon>
    </lineage>
</organism>
<protein>
    <recommendedName>
        <fullName evidence="2">Fibronectin type-III domain-containing protein</fullName>
    </recommendedName>
</protein>
<dbReference type="SUPFAM" id="SSF48726">
    <property type="entry name" value="Immunoglobulin"/>
    <property type="match status" value="1"/>
</dbReference>
<evidence type="ECO:0000313" key="4">
    <source>
        <dbReference type="Proteomes" id="UP000678499"/>
    </source>
</evidence>
<name>A0A7R9GEZ4_9CRUS</name>
<dbReference type="EMBL" id="OA883337">
    <property type="protein sequence ID" value="CAD7278635.1"/>
    <property type="molecule type" value="Genomic_DNA"/>
</dbReference>
<dbReference type="CDD" id="cd00063">
    <property type="entry name" value="FN3"/>
    <property type="match status" value="1"/>
</dbReference>
<dbReference type="Proteomes" id="UP000678499">
    <property type="component" value="Unassembled WGS sequence"/>
</dbReference>
<dbReference type="InterPro" id="IPR036179">
    <property type="entry name" value="Ig-like_dom_sf"/>
</dbReference>
<dbReference type="SMART" id="SM00060">
    <property type="entry name" value="FN3"/>
    <property type="match status" value="1"/>
</dbReference>
<dbReference type="AlphaFoldDB" id="A0A7R9GEZ4"/>
<dbReference type="InterPro" id="IPR036116">
    <property type="entry name" value="FN3_sf"/>
</dbReference>
<feature type="domain" description="Fibronectin type-III" evidence="2">
    <location>
        <begin position="24"/>
        <end position="128"/>
    </location>
</feature>
<sequence>MSSVATVTYDHTYDLYRKRTIEDAPLPLTDKPIISKMTDRRLVLGWHPYIPQPLFGPRAPPVTYVIEMADFPGDEWHTVQRGVRGCTCEIRNLEPFKDYKFRIRCENRYGVSEASPYAVANRSKIRPDPPTFKHYLEPGVKFRPDSSPYFPQDFDIERPPHDQLGAAPRFLRQQDDVQYGIKDQPANIRWFVYGYPKPVVHWLFNGEPVNLHKEWVRDADDQLAYGEKVQIHPVMESRLPPSKG</sequence>
<evidence type="ECO:0000313" key="3">
    <source>
        <dbReference type="EMBL" id="CAD7278635.1"/>
    </source>
</evidence>
<dbReference type="Gene3D" id="2.60.40.10">
    <property type="entry name" value="Immunoglobulins"/>
    <property type="match status" value="1"/>
</dbReference>
<accession>A0A7R9GEZ4</accession>
<evidence type="ECO:0000259" key="2">
    <source>
        <dbReference type="PROSITE" id="PS50853"/>
    </source>
</evidence>
<dbReference type="PANTHER" id="PTHR13817">
    <property type="entry name" value="TITIN"/>
    <property type="match status" value="1"/>
</dbReference>
<dbReference type="InterPro" id="IPR003961">
    <property type="entry name" value="FN3_dom"/>
</dbReference>
<reference evidence="3" key="1">
    <citation type="submission" date="2020-11" db="EMBL/GenBank/DDBJ databases">
        <authorList>
            <person name="Tran Van P."/>
        </authorList>
    </citation>
    <scope>NUCLEOTIDE SEQUENCE</scope>
</reference>